<dbReference type="Pfam" id="PF00903">
    <property type="entry name" value="Glyoxalase"/>
    <property type="match status" value="1"/>
</dbReference>
<protein>
    <submittedName>
        <fullName evidence="2">VOC family protein</fullName>
    </submittedName>
</protein>
<name>A0A975C465_9CAUL</name>
<dbReference type="InterPro" id="IPR029068">
    <property type="entry name" value="Glyas_Bleomycin-R_OHBP_Dase"/>
</dbReference>
<dbReference type="EMBL" id="CP062222">
    <property type="protein sequence ID" value="QTC92759.1"/>
    <property type="molecule type" value="Genomic_DNA"/>
</dbReference>
<dbReference type="KEGG" id="bgoe:IFJ75_07875"/>
<dbReference type="SUPFAM" id="SSF54593">
    <property type="entry name" value="Glyoxalase/Bleomycin resistance protein/Dihydroxybiphenyl dioxygenase"/>
    <property type="match status" value="1"/>
</dbReference>
<accession>A0A975C465</accession>
<dbReference type="CDD" id="cd06588">
    <property type="entry name" value="PhnB_like"/>
    <property type="match status" value="1"/>
</dbReference>
<sequence>MKIVTSVSLPGTCREAFDFYARVLGGEITTAIRYGEAFPDGPPEVADKLMYCWLQVGDQAILGSDMHPDHAPDMHKPKDGFDITLHFDTVEEARRVFDGLSEGGQVEMPFGVNDCAPGFSGFTDRFGVPWMTNVVAPTENA</sequence>
<organism evidence="2 3">
    <name type="scientific">Brevundimonas goettingensis</name>
    <dbReference type="NCBI Taxonomy" id="2774190"/>
    <lineage>
        <taxon>Bacteria</taxon>
        <taxon>Pseudomonadati</taxon>
        <taxon>Pseudomonadota</taxon>
        <taxon>Alphaproteobacteria</taxon>
        <taxon>Caulobacterales</taxon>
        <taxon>Caulobacteraceae</taxon>
        <taxon>Brevundimonas</taxon>
    </lineage>
</organism>
<evidence type="ECO:0000259" key="1">
    <source>
        <dbReference type="Pfam" id="PF00903"/>
    </source>
</evidence>
<reference evidence="2" key="1">
    <citation type="submission" date="2020-09" db="EMBL/GenBank/DDBJ databases">
        <title>Brevundimonas sp. LVF2 isolated from a puddle in Goettingen, Germany.</title>
        <authorList>
            <person name="Friedrich I."/>
            <person name="Klassen A."/>
            <person name="Hannes N."/>
            <person name="Schneider D."/>
            <person name="Hertel R."/>
            <person name="Daniel R."/>
        </authorList>
    </citation>
    <scope>NUCLEOTIDE SEQUENCE</scope>
    <source>
        <strain evidence="2">LVF2</strain>
    </source>
</reference>
<feature type="domain" description="Glyoxalase/fosfomycin resistance/dioxygenase" evidence="1">
    <location>
        <begin position="13"/>
        <end position="131"/>
    </location>
</feature>
<proteinExistence type="predicted"/>
<dbReference type="PANTHER" id="PTHR33990">
    <property type="entry name" value="PROTEIN YJDN-RELATED"/>
    <property type="match status" value="1"/>
</dbReference>
<dbReference type="AlphaFoldDB" id="A0A975C465"/>
<dbReference type="Proteomes" id="UP000663918">
    <property type="component" value="Chromosome"/>
</dbReference>
<keyword evidence="3" id="KW-1185">Reference proteome</keyword>
<dbReference type="InterPro" id="IPR004360">
    <property type="entry name" value="Glyas_Fos-R_dOase_dom"/>
</dbReference>
<evidence type="ECO:0000313" key="2">
    <source>
        <dbReference type="EMBL" id="QTC92759.1"/>
    </source>
</evidence>
<evidence type="ECO:0000313" key="3">
    <source>
        <dbReference type="Proteomes" id="UP000663918"/>
    </source>
</evidence>
<dbReference type="PANTHER" id="PTHR33990:SF1">
    <property type="entry name" value="PROTEIN YJDN"/>
    <property type="match status" value="1"/>
</dbReference>
<dbReference type="Gene3D" id="3.10.180.10">
    <property type="entry name" value="2,3-Dihydroxybiphenyl 1,2-Dioxygenase, domain 1"/>
    <property type="match status" value="1"/>
</dbReference>
<gene>
    <name evidence="2" type="ORF">IFJ75_07875</name>
</gene>
<dbReference type="InterPro" id="IPR028973">
    <property type="entry name" value="PhnB-like"/>
</dbReference>
<dbReference type="RefSeq" id="WP_207932038.1">
    <property type="nucleotide sequence ID" value="NZ_CP062222.1"/>
</dbReference>